<accession>A0AAV5IT74</accession>
<protein>
    <submittedName>
        <fullName evidence="1">Uncharacterized protein</fullName>
    </submittedName>
</protein>
<comment type="caution">
    <text evidence="1">The sequence shown here is derived from an EMBL/GenBank/DDBJ whole genome shotgun (WGS) entry which is preliminary data.</text>
</comment>
<keyword evidence="2" id="KW-1185">Reference proteome</keyword>
<dbReference type="EMBL" id="BPVZ01000020">
    <property type="protein sequence ID" value="GKV03064.1"/>
    <property type="molecule type" value="Genomic_DNA"/>
</dbReference>
<organism evidence="1 2">
    <name type="scientific">Rubroshorea leprosula</name>
    <dbReference type="NCBI Taxonomy" id="152421"/>
    <lineage>
        <taxon>Eukaryota</taxon>
        <taxon>Viridiplantae</taxon>
        <taxon>Streptophyta</taxon>
        <taxon>Embryophyta</taxon>
        <taxon>Tracheophyta</taxon>
        <taxon>Spermatophyta</taxon>
        <taxon>Magnoliopsida</taxon>
        <taxon>eudicotyledons</taxon>
        <taxon>Gunneridae</taxon>
        <taxon>Pentapetalae</taxon>
        <taxon>rosids</taxon>
        <taxon>malvids</taxon>
        <taxon>Malvales</taxon>
        <taxon>Dipterocarpaceae</taxon>
        <taxon>Rubroshorea</taxon>
    </lineage>
</organism>
<dbReference type="Proteomes" id="UP001054252">
    <property type="component" value="Unassembled WGS sequence"/>
</dbReference>
<name>A0AAV5IT74_9ROSI</name>
<gene>
    <name evidence="1" type="ORF">SLEP1_g15432</name>
</gene>
<evidence type="ECO:0000313" key="2">
    <source>
        <dbReference type="Proteomes" id="UP001054252"/>
    </source>
</evidence>
<sequence>MSMVVKFLEGKMDDVNECDFSNPPGPVEVETLGHQMDVATVTTSPLIPSILSGPR</sequence>
<reference evidence="1 2" key="1">
    <citation type="journal article" date="2021" name="Commun. Biol.">
        <title>The genome of Shorea leprosula (Dipterocarpaceae) highlights the ecological relevance of drought in aseasonal tropical rainforests.</title>
        <authorList>
            <person name="Ng K.K.S."/>
            <person name="Kobayashi M.J."/>
            <person name="Fawcett J.A."/>
            <person name="Hatakeyama M."/>
            <person name="Paape T."/>
            <person name="Ng C.H."/>
            <person name="Ang C.C."/>
            <person name="Tnah L.H."/>
            <person name="Lee C.T."/>
            <person name="Nishiyama T."/>
            <person name="Sese J."/>
            <person name="O'Brien M.J."/>
            <person name="Copetti D."/>
            <person name="Mohd Noor M.I."/>
            <person name="Ong R.C."/>
            <person name="Putra M."/>
            <person name="Sireger I.Z."/>
            <person name="Indrioko S."/>
            <person name="Kosugi Y."/>
            <person name="Izuno A."/>
            <person name="Isagi Y."/>
            <person name="Lee S.L."/>
            <person name="Shimizu K.K."/>
        </authorList>
    </citation>
    <scope>NUCLEOTIDE SEQUENCE [LARGE SCALE GENOMIC DNA]</scope>
    <source>
        <strain evidence="1">214</strain>
    </source>
</reference>
<proteinExistence type="predicted"/>
<evidence type="ECO:0000313" key="1">
    <source>
        <dbReference type="EMBL" id="GKV03064.1"/>
    </source>
</evidence>
<dbReference type="AlphaFoldDB" id="A0AAV5IT74"/>